<sequence>MEQMKWEEALSRVEDECDCCIAATGPRREQNWQQDAVAVMRREVRDPRGWRTIDDCACAHEASGNPSFPFQSPDAEKLAENTYPITIDAATSLLTLITDQWFRVSNFVNSGKNRDLLLVDARFILARYGPDAQMFTTSGDARSTMNPDFSQSAQAGHSFSNYIMEIGLIAVSDTEVGVFWGFNAD</sequence>
<dbReference type="Proteomes" id="UP000670475">
    <property type="component" value="Unassembled WGS sequence"/>
</dbReference>
<name>A0A940MJC0_9ACTN</name>
<dbReference type="AlphaFoldDB" id="A0A940MJC0"/>
<gene>
    <name evidence="1" type="ORF">JFN87_27345</name>
</gene>
<protein>
    <submittedName>
        <fullName evidence="1">Uncharacterized protein</fullName>
    </submittedName>
</protein>
<reference evidence="1" key="1">
    <citation type="submission" date="2021-03" db="EMBL/GenBank/DDBJ databases">
        <title>Whole genome sequence of Streptomyces bomunensis MMS17-BM035.</title>
        <authorList>
            <person name="Lee J.H."/>
        </authorList>
    </citation>
    <scope>NUCLEOTIDE SEQUENCE</scope>
    <source>
        <strain evidence="1">MMS17-BM035</strain>
    </source>
</reference>
<proteinExistence type="predicted"/>
<dbReference type="EMBL" id="JAGIQL010000162">
    <property type="protein sequence ID" value="MBP0461150.1"/>
    <property type="molecule type" value="Genomic_DNA"/>
</dbReference>
<evidence type="ECO:0000313" key="1">
    <source>
        <dbReference type="EMBL" id="MBP0461150.1"/>
    </source>
</evidence>
<keyword evidence="2" id="KW-1185">Reference proteome</keyword>
<evidence type="ECO:0000313" key="2">
    <source>
        <dbReference type="Proteomes" id="UP000670475"/>
    </source>
</evidence>
<comment type="caution">
    <text evidence="1">The sequence shown here is derived from an EMBL/GenBank/DDBJ whole genome shotgun (WGS) entry which is preliminary data.</text>
</comment>
<dbReference type="RefSeq" id="WP_209344167.1">
    <property type="nucleotide sequence ID" value="NZ_JAGIQL010000162.1"/>
</dbReference>
<organism evidence="1 2">
    <name type="scientific">Streptomyces montanisoli</name>
    <dbReference type="NCBI Taxonomy" id="2798581"/>
    <lineage>
        <taxon>Bacteria</taxon>
        <taxon>Bacillati</taxon>
        <taxon>Actinomycetota</taxon>
        <taxon>Actinomycetes</taxon>
        <taxon>Kitasatosporales</taxon>
        <taxon>Streptomycetaceae</taxon>
        <taxon>Streptomyces</taxon>
    </lineage>
</organism>
<accession>A0A940MJC0</accession>